<dbReference type="InterPro" id="IPR019831">
    <property type="entry name" value="Mn/Fe_SOD_N"/>
</dbReference>
<evidence type="ECO:0000256" key="1">
    <source>
        <dbReference type="ARBA" id="ARBA00008714"/>
    </source>
</evidence>
<dbReference type="InterPro" id="IPR019833">
    <property type="entry name" value="Mn/Fe_SOD_BS"/>
</dbReference>
<dbReference type="Pfam" id="PF00081">
    <property type="entry name" value="Sod_Fe_N"/>
    <property type="match status" value="1"/>
</dbReference>
<feature type="domain" description="Manganese/iron superoxide dismutase C-terminal" evidence="6">
    <location>
        <begin position="122"/>
        <end position="226"/>
    </location>
</feature>
<evidence type="ECO:0000256" key="4">
    <source>
        <dbReference type="ARBA" id="ARBA00023002"/>
    </source>
</evidence>
<evidence type="ECO:0000259" key="6">
    <source>
        <dbReference type="Pfam" id="PF02777"/>
    </source>
</evidence>
<dbReference type="PANTHER" id="PTHR43595">
    <property type="entry name" value="37S RIBOSOMAL PROTEIN S26, MITOCHONDRIAL"/>
    <property type="match status" value="1"/>
</dbReference>
<dbReference type="PRINTS" id="PR01703">
    <property type="entry name" value="MNSODISMTASE"/>
</dbReference>
<proteinExistence type="inferred from homology"/>
<name>A0A6J5L953_9CAUD</name>
<comment type="similarity">
    <text evidence="1">Belongs to the iron/manganese superoxide dismutase family.</text>
</comment>
<dbReference type="PROSITE" id="PS00088">
    <property type="entry name" value="SOD_MN"/>
    <property type="match status" value="1"/>
</dbReference>
<dbReference type="Gene3D" id="3.55.40.20">
    <property type="entry name" value="Iron/manganese superoxide dismutase, C-terminal domain"/>
    <property type="match status" value="1"/>
</dbReference>
<evidence type="ECO:0000259" key="5">
    <source>
        <dbReference type="Pfam" id="PF00081"/>
    </source>
</evidence>
<protein>
    <recommendedName>
        <fullName evidence="2">superoxide dismutase</fullName>
        <ecNumber evidence="2">1.15.1.1</ecNumber>
    </recommendedName>
</protein>
<dbReference type="SUPFAM" id="SSF54719">
    <property type="entry name" value="Fe,Mn superoxide dismutase (SOD), C-terminal domain"/>
    <property type="match status" value="1"/>
</dbReference>
<keyword evidence="3" id="KW-0479">Metal-binding</keyword>
<dbReference type="FunFam" id="3.55.40.20:FF:000004">
    <property type="entry name" value="Superoxide dismutase [Fe]"/>
    <property type="match status" value="1"/>
</dbReference>
<dbReference type="Gene3D" id="1.10.287.990">
    <property type="entry name" value="Fe,Mn superoxide dismutase (SOD) domain"/>
    <property type="match status" value="1"/>
</dbReference>
<dbReference type="SUPFAM" id="SSF46609">
    <property type="entry name" value="Fe,Mn superoxide dismutase (SOD), N-terminal domain"/>
    <property type="match status" value="1"/>
</dbReference>
<organism evidence="7">
    <name type="scientific">uncultured Caudovirales phage</name>
    <dbReference type="NCBI Taxonomy" id="2100421"/>
    <lineage>
        <taxon>Viruses</taxon>
        <taxon>Duplodnaviria</taxon>
        <taxon>Heunggongvirae</taxon>
        <taxon>Uroviricota</taxon>
        <taxon>Caudoviricetes</taxon>
        <taxon>Peduoviridae</taxon>
        <taxon>Maltschvirus</taxon>
        <taxon>Maltschvirus maltsch</taxon>
    </lineage>
</organism>
<dbReference type="InterPro" id="IPR036324">
    <property type="entry name" value="Mn/Fe_SOD_N_sf"/>
</dbReference>
<dbReference type="PANTHER" id="PTHR43595:SF2">
    <property type="entry name" value="SMALL RIBOSOMAL SUBUNIT PROTEIN MS42"/>
    <property type="match status" value="1"/>
</dbReference>
<dbReference type="InterPro" id="IPR036314">
    <property type="entry name" value="SOD_C_sf"/>
</dbReference>
<dbReference type="InterPro" id="IPR019832">
    <property type="entry name" value="Mn/Fe_SOD_C"/>
</dbReference>
<evidence type="ECO:0000256" key="2">
    <source>
        <dbReference type="ARBA" id="ARBA00012682"/>
    </source>
</evidence>
<dbReference type="GO" id="GO:0046872">
    <property type="term" value="F:metal ion binding"/>
    <property type="evidence" value="ECO:0007669"/>
    <property type="project" value="UniProtKB-KW"/>
</dbReference>
<keyword evidence="4" id="KW-0560">Oxidoreductase</keyword>
<dbReference type="GO" id="GO:0004784">
    <property type="term" value="F:superoxide dismutase activity"/>
    <property type="evidence" value="ECO:0007669"/>
    <property type="project" value="UniProtKB-EC"/>
</dbReference>
<sequence>MKSLNLVSESLVSRILGEDTQPETKFFINEMKTIGIDKLPYGYASLRRFIDPETMKFHYQKHYKGYVKKLNSALRKKDYGDVELENIVKQISKYNTTIRNNAGGAFNHALFWKMLSPTPQKPSGEVFEKIVKQFGTYRNFKTKFEEISKKRFGSGWCWLVLTDTGRLKVMSTSNQDNPLMNIINQGGFPLLGLDLWEHAYYLKYQNKRDEYIENFWDVINWEFINKLYKSKTEKKLTESVSNKKLLYENVSDYSDIFSNNKNVLWTYRRCIDNTLKTVLSDKWYENNQHSEGSSSGIYDLEQPGRSVINKLNTNYIGFKILVDDLNVVLTKLNKPTLNFIGVTPSQQVQEINKFCSYMEYFGGRIFNGSKTLDKIMKLLNRTHKKGGELEEYVAKKINKEFGEGTAVVVGSLGSKEDFAGTDLTVNFDNKIQNAQVKPILSMEVIDGFYNIKIRGFVKKFNTDLLIFSNINKEVYIFKNKTVAFSSSMFKIPTQDLIYTVN</sequence>
<reference evidence="7" key="1">
    <citation type="submission" date="2020-04" db="EMBL/GenBank/DDBJ databases">
        <authorList>
            <person name="Chiriac C."/>
            <person name="Salcher M."/>
            <person name="Ghai R."/>
            <person name="Kavagutti S V."/>
        </authorList>
    </citation>
    <scope>NUCLEOTIDE SEQUENCE</scope>
</reference>
<evidence type="ECO:0000256" key="3">
    <source>
        <dbReference type="ARBA" id="ARBA00022723"/>
    </source>
</evidence>
<dbReference type="InterPro" id="IPR001189">
    <property type="entry name" value="Mn/Fe_SOD"/>
</dbReference>
<dbReference type="EMBL" id="LR796235">
    <property type="protein sequence ID" value="CAB4129567.1"/>
    <property type="molecule type" value="Genomic_DNA"/>
</dbReference>
<gene>
    <name evidence="7" type="ORF">UFOVP117_28</name>
</gene>
<accession>A0A6J5L953</accession>
<feature type="domain" description="Manganese/iron superoxide dismutase N-terminal" evidence="5">
    <location>
        <begin position="36"/>
        <end position="116"/>
    </location>
</feature>
<dbReference type="Pfam" id="PF02777">
    <property type="entry name" value="Sod_Fe_C"/>
    <property type="match status" value="1"/>
</dbReference>
<dbReference type="EC" id="1.15.1.1" evidence="2"/>
<evidence type="ECO:0000313" key="7">
    <source>
        <dbReference type="EMBL" id="CAB4129567.1"/>
    </source>
</evidence>